<proteinExistence type="predicted"/>
<keyword evidence="3" id="KW-0479">Metal-binding</keyword>
<dbReference type="CDD" id="cd01335">
    <property type="entry name" value="Radical_SAM"/>
    <property type="match status" value="1"/>
</dbReference>
<dbReference type="InterPro" id="IPR006638">
    <property type="entry name" value="Elp3/MiaA/NifB-like_rSAM"/>
</dbReference>
<dbReference type="SFLD" id="SFLDG01067">
    <property type="entry name" value="SPASM/twitch_domain_containing"/>
    <property type="match status" value="1"/>
</dbReference>
<comment type="cofactor">
    <cofactor evidence="1">
        <name>[4Fe-4S] cluster</name>
        <dbReference type="ChEBI" id="CHEBI:49883"/>
    </cofactor>
</comment>
<accession>A0A1M6SUD8</accession>
<evidence type="ECO:0000313" key="7">
    <source>
        <dbReference type="EMBL" id="SHK48299.1"/>
    </source>
</evidence>
<sequence>MFYRQSRDTFVRSIGEYGYIYSQLTKHDRTYTQEGKAFLSVISREPQSLEELSVKVCEYFEDVTPEDIQGDMKEFLDSLVADRYLVSGATAEECSSKDTYFSYGENPKTLFTYNAQQNPDDGKLYADTQEVLGSHYREHPQIHSCQIETTNRCNERCIHCYIPHELKNVVLPYEVIESVLQQLHDLGVMGLTLSGGEFFTHPDAEKILRKARELDFSFYVLSNITLITPHMIEVLKEVNPSYVQTSLYSVNPEEHDHITQLKGSCEKTKAAIEALIAANIPVQISCPVMKTNYHTYKDVLKYAYERNCKAQTDYVMMARYDFTTDNLAERLTMEQTEELLKDIIQFDKDYLDFTDTPVPEVSREEWGKQPFCGVGMDNLCIASDGIVYPCSGWQGMACGNVREQPIKDIWEKSPQLNKLRKLTKAAIPQCYDCEDRQFCAPCLVRNFNESSGDYLKVAPHFCKAAHLNRKLVEEAKAKRMFSK</sequence>
<evidence type="ECO:0000313" key="8">
    <source>
        <dbReference type="Proteomes" id="UP000184275"/>
    </source>
</evidence>
<dbReference type="GO" id="GO:0051536">
    <property type="term" value="F:iron-sulfur cluster binding"/>
    <property type="evidence" value="ECO:0007669"/>
    <property type="project" value="UniProtKB-KW"/>
</dbReference>
<dbReference type="PANTHER" id="PTHR11228">
    <property type="entry name" value="RADICAL SAM DOMAIN PROTEIN"/>
    <property type="match status" value="1"/>
</dbReference>
<dbReference type="Proteomes" id="UP000184275">
    <property type="component" value="Unassembled WGS sequence"/>
</dbReference>
<keyword evidence="5" id="KW-0411">Iron-sulfur</keyword>
<evidence type="ECO:0000256" key="2">
    <source>
        <dbReference type="ARBA" id="ARBA00022691"/>
    </source>
</evidence>
<dbReference type="PANTHER" id="PTHR11228:SF7">
    <property type="entry name" value="PQQA PEPTIDE CYCLASE"/>
    <property type="match status" value="1"/>
</dbReference>
<gene>
    <name evidence="7" type="ORF">SAMN05720469_10762</name>
</gene>
<evidence type="ECO:0000256" key="1">
    <source>
        <dbReference type="ARBA" id="ARBA00001966"/>
    </source>
</evidence>
<dbReference type="InterPro" id="IPR023885">
    <property type="entry name" value="4Fe4S-binding_SPASM_dom"/>
</dbReference>
<dbReference type="NCBIfam" id="TIGR04085">
    <property type="entry name" value="rSAM_more_4Fe4S"/>
    <property type="match status" value="1"/>
</dbReference>
<dbReference type="SFLD" id="SFLDG01386">
    <property type="entry name" value="main_SPASM_domain-containing"/>
    <property type="match status" value="1"/>
</dbReference>
<dbReference type="SMART" id="SM00729">
    <property type="entry name" value="Elp3"/>
    <property type="match status" value="1"/>
</dbReference>
<dbReference type="SUPFAM" id="SSF102114">
    <property type="entry name" value="Radical SAM enzymes"/>
    <property type="match status" value="1"/>
</dbReference>
<keyword evidence="2" id="KW-0949">S-adenosyl-L-methionine</keyword>
<dbReference type="InterPro" id="IPR058240">
    <property type="entry name" value="rSAM_sf"/>
</dbReference>
<dbReference type="InterPro" id="IPR007197">
    <property type="entry name" value="rSAM"/>
</dbReference>
<dbReference type="AlphaFoldDB" id="A0A1M6SUD8"/>
<evidence type="ECO:0000259" key="6">
    <source>
        <dbReference type="PROSITE" id="PS51918"/>
    </source>
</evidence>
<reference evidence="8" key="1">
    <citation type="submission" date="2016-11" db="EMBL/GenBank/DDBJ databases">
        <authorList>
            <person name="Varghese N."/>
            <person name="Submissions S."/>
        </authorList>
    </citation>
    <scope>NUCLEOTIDE SEQUENCE [LARGE SCALE GENOMIC DNA]</scope>
    <source>
        <strain evidence="8">UWOS</strain>
    </source>
</reference>
<dbReference type="RefSeq" id="WP_073303233.1">
    <property type="nucleotide sequence ID" value="NZ_FRAW01000007.1"/>
</dbReference>
<dbReference type="EMBL" id="FRAW01000007">
    <property type="protein sequence ID" value="SHK48299.1"/>
    <property type="molecule type" value="Genomic_DNA"/>
</dbReference>
<keyword evidence="8" id="KW-1185">Reference proteome</keyword>
<organism evidence="7 8">
    <name type="scientific">Fibrobacter intestinalis</name>
    <dbReference type="NCBI Taxonomy" id="28122"/>
    <lineage>
        <taxon>Bacteria</taxon>
        <taxon>Pseudomonadati</taxon>
        <taxon>Fibrobacterota</taxon>
        <taxon>Fibrobacteria</taxon>
        <taxon>Fibrobacterales</taxon>
        <taxon>Fibrobacteraceae</taxon>
        <taxon>Fibrobacter</taxon>
    </lineage>
</organism>
<dbReference type="GO" id="GO:0046872">
    <property type="term" value="F:metal ion binding"/>
    <property type="evidence" value="ECO:0007669"/>
    <property type="project" value="UniProtKB-KW"/>
</dbReference>
<name>A0A1M6SUD8_9BACT</name>
<evidence type="ECO:0000256" key="4">
    <source>
        <dbReference type="ARBA" id="ARBA00023004"/>
    </source>
</evidence>
<evidence type="ECO:0000256" key="5">
    <source>
        <dbReference type="ARBA" id="ARBA00023014"/>
    </source>
</evidence>
<dbReference type="SFLD" id="SFLDS00029">
    <property type="entry name" value="Radical_SAM"/>
    <property type="match status" value="1"/>
</dbReference>
<feature type="domain" description="Radical SAM core" evidence="6">
    <location>
        <begin position="139"/>
        <end position="349"/>
    </location>
</feature>
<dbReference type="Pfam" id="PF04055">
    <property type="entry name" value="Radical_SAM"/>
    <property type="match status" value="1"/>
</dbReference>
<dbReference type="Pfam" id="PF13186">
    <property type="entry name" value="SPASM"/>
    <property type="match status" value="1"/>
</dbReference>
<dbReference type="PROSITE" id="PS51918">
    <property type="entry name" value="RADICAL_SAM"/>
    <property type="match status" value="1"/>
</dbReference>
<dbReference type="Gene3D" id="3.20.20.70">
    <property type="entry name" value="Aldolase class I"/>
    <property type="match status" value="1"/>
</dbReference>
<dbReference type="GO" id="GO:0003824">
    <property type="term" value="F:catalytic activity"/>
    <property type="evidence" value="ECO:0007669"/>
    <property type="project" value="InterPro"/>
</dbReference>
<dbReference type="InterPro" id="IPR013785">
    <property type="entry name" value="Aldolase_TIM"/>
</dbReference>
<keyword evidence="4" id="KW-0408">Iron</keyword>
<dbReference type="InterPro" id="IPR050377">
    <property type="entry name" value="Radical_SAM_PqqE_MftC-like"/>
</dbReference>
<evidence type="ECO:0000256" key="3">
    <source>
        <dbReference type="ARBA" id="ARBA00022723"/>
    </source>
</evidence>
<protein>
    <submittedName>
        <fullName evidence="7">Radical SAM additional 4Fe4S-binding SPASM domain-containing protein</fullName>
    </submittedName>
</protein>